<keyword evidence="6" id="KW-0653">Protein transport</keyword>
<dbReference type="InterPro" id="IPR000547">
    <property type="entry name" value="Clathrin_H-chain/VPS_repeat"/>
</dbReference>
<feature type="region of interest" description="Disordered" evidence="11">
    <location>
        <begin position="1145"/>
        <end position="1174"/>
    </location>
</feature>
<dbReference type="GO" id="GO:0048284">
    <property type="term" value="P:organelle fusion"/>
    <property type="evidence" value="ECO:0007669"/>
    <property type="project" value="TreeGrafter"/>
</dbReference>
<dbReference type="PANTHER" id="PTHR23323:SF24">
    <property type="entry name" value="VACUOLAR PROTEIN SORTING-ASSOCIATED PROTEIN 11 HOMOLOG"/>
    <property type="match status" value="1"/>
</dbReference>
<organism evidence="13 14">
    <name type="scientific">Tilletia controversa</name>
    <name type="common">dwarf bunt fungus</name>
    <dbReference type="NCBI Taxonomy" id="13291"/>
    <lineage>
        <taxon>Eukaryota</taxon>
        <taxon>Fungi</taxon>
        <taxon>Dikarya</taxon>
        <taxon>Basidiomycota</taxon>
        <taxon>Ustilaginomycotina</taxon>
        <taxon>Exobasidiomycetes</taxon>
        <taxon>Tilletiales</taxon>
        <taxon>Tilletiaceae</taxon>
        <taxon>Tilletia</taxon>
    </lineage>
</organism>
<keyword evidence="14" id="KW-1185">Reference proteome</keyword>
<comment type="similarity">
    <text evidence="1">Belongs to the VPS11 family.</text>
</comment>
<feature type="compositionally biased region" description="Low complexity" evidence="11">
    <location>
        <begin position="1"/>
        <end position="11"/>
    </location>
</feature>
<dbReference type="InterPro" id="IPR057308">
    <property type="entry name" value="CHCR_PEP5_VPS11"/>
</dbReference>
<dbReference type="GO" id="GO:0007033">
    <property type="term" value="P:vacuole organization"/>
    <property type="evidence" value="ECO:0007669"/>
    <property type="project" value="TreeGrafter"/>
</dbReference>
<evidence type="ECO:0000256" key="11">
    <source>
        <dbReference type="SAM" id="MobiDB-lite"/>
    </source>
</evidence>
<dbReference type="InterPro" id="IPR015943">
    <property type="entry name" value="WD40/YVTN_repeat-like_dom_sf"/>
</dbReference>
<dbReference type="Gene3D" id="1.25.40.10">
    <property type="entry name" value="Tetratricopeptide repeat domain"/>
    <property type="match status" value="1"/>
</dbReference>
<reference evidence="13" key="1">
    <citation type="submission" date="2016-04" db="EMBL/GenBank/DDBJ databases">
        <authorList>
            <person name="Nguyen H.D."/>
            <person name="Samba Siva P."/>
            <person name="Cullis J."/>
            <person name="Levesque C.A."/>
            <person name="Hambleton S."/>
        </authorList>
    </citation>
    <scope>NUCLEOTIDE SEQUENCE</scope>
    <source>
        <strain evidence="13">DAOMC 236426</strain>
    </source>
</reference>
<comment type="subcellular location">
    <subcellularLocation>
        <location evidence="8">Endomembrane system</location>
        <topology evidence="8">Peripheral membrane protein</topology>
        <orientation evidence="8">Cytoplasmic side</orientation>
    </subcellularLocation>
</comment>
<dbReference type="CDD" id="cd16688">
    <property type="entry name" value="RING-H2_Vps11"/>
    <property type="match status" value="1"/>
</dbReference>
<feature type="compositionally biased region" description="Low complexity" evidence="11">
    <location>
        <begin position="1159"/>
        <end position="1174"/>
    </location>
</feature>
<evidence type="ECO:0000256" key="5">
    <source>
        <dbReference type="ARBA" id="ARBA00022833"/>
    </source>
</evidence>
<protein>
    <recommendedName>
        <fullName evidence="12">RING-type domain-containing protein</fullName>
    </recommendedName>
</protein>
<evidence type="ECO:0000256" key="4">
    <source>
        <dbReference type="ARBA" id="ARBA00022771"/>
    </source>
</evidence>
<gene>
    <name evidence="13" type="ORF">A4X06_0g4236</name>
</gene>
<sequence>MAPTAAATATAGAGGGGGGGPAAAPAWRQFTFYDVSTVRDSADYARSPIAFRRKSTNEIAAIATSIVRPPRLHPQHALEEGGVSSGGSSGSSTNAPCVLLADINGTVTLLDPLNAYAELASFDAFGPSGRITHLSTDAHGRILTLGEIDSVRFPLLRIWDIRTPPTILPPRIDIADASQNQTSALGGAQAAPVQIRWRPRLLGEARVQHGSRPHPIAAMSHTPSLSYLAIALADGTVLLMRNVDSVLLGAGATSTSSGARATTTAASQSAASSSTVTPIPAVTLPKFKVVCSPDSAHADKSANPNMSLSLDPVTALGFSESGVQTLTASSGDPAGAQLEARAGPEPRRRNRRGRGGLRPLPGRAATTILASTLDPPPRVITGPTTVHLFITTLSRTLRYTVLGAGAGASPAIVDDVGCALGCAALVVPPSIPLLNGGPGGAVGRNAVNLSSSTVLGGAGPGGHSVGAKMVLAREEAVYVVGAEGREAAYANEGPKSFVRLHPSSQQLIIVSPPFAPTAASHSATVRQYVAQRDRASPLTSSSSPLIGSPPSRTDSPANFGRRGGGGGGGAPAEIAKVTVFDLDNRFVAYSGTFEGGIRDVWIEPYAPPSAAAAAAAAASSSSSSSALVPSSSSSGAAATPAPRTGTAPTDDVSAGLMGLGGDIVILGDDGSLTRLTEKPLRDKLSILFRKFLFLLAVGLSKTHAARASAAAYSRALASYSTSAGVGGGMMALPKGVDRISAAVAVALAAAQEVAARVEPLLGDIYRRYGDHLYEKGDFYGSVAQYVKTVGWVQPSYIIRKFLDAQRIQHLTTYLEALHAGGLANSDHTTLLLNCYTKLKDVKSLDRFIKHPPNMHQFDDDDDTDVDHQGAAAATADDLPFDLDTAIRVCRQAGYFGHAAYLAERYEQHDEYLRIQIEDGKGYGEALDYVRRLDAEEAERHLARYARVLLSELPERTTDLLVEICSGTFRKAPKVDIDTAIVGAGNKDSSRPTATGYLSLLQYGKSGTAAASASNGRKQSVASVDTKSGAASALSLDTPIFDLPDEGFGEAPPYLLPSPRPFFAHFIQHQRQFIRFLETVALRRWGQSVSFDLSSLDADKAATVRDLRERQRERIAAGLDEDDLDVKDQRAVWNTLLELYLSAARSTGGGGGGGGRTVPAKNGNNGASGDKAAAGAATSSSMTTKALAVLKQYEYLPYDNTQAVLLCSINEFTEGLFFLYERMGMYEDILRYWMDLEARHLKGTNDPADDDHSSSSDGGRNVMACLSTYGLAHPHLYPLVLRWLVSDERVLAHHRTDFAQVLDHIEREDLMGPLEVVKALAKSRVANLGLVREYLLRAITQEREDIDADRRLTTSYRDETAKKLTELTELSDPNTAHVFQTTKCSACGGQLDLPTVHFLCKHSYHQRCLGEMETECPNCARAYGVIRDIRRNNEAFADRHDIFMAEVEDADDGFGAVANMFSKGLFGSNLSSGNQ</sequence>
<evidence type="ECO:0000313" key="13">
    <source>
        <dbReference type="EMBL" id="KAE8247729.1"/>
    </source>
</evidence>
<comment type="caution">
    <text evidence="13">The sequence shown here is derived from an EMBL/GenBank/DDBJ whole genome shotgun (WGS) entry which is preliminary data.</text>
</comment>
<feature type="compositionally biased region" description="Gly residues" evidence="11">
    <location>
        <begin position="561"/>
        <end position="570"/>
    </location>
</feature>
<feature type="region of interest" description="Disordered" evidence="11">
    <location>
        <begin position="628"/>
        <end position="651"/>
    </location>
</feature>
<dbReference type="Gene3D" id="2.130.10.10">
    <property type="entry name" value="YVTN repeat-like/Quinoprotein amine dehydrogenase"/>
    <property type="match status" value="1"/>
</dbReference>
<dbReference type="PROSITE" id="PS50236">
    <property type="entry name" value="CHCR"/>
    <property type="match status" value="1"/>
</dbReference>
<accession>A0A8X7SWV4</accession>
<evidence type="ECO:0000259" key="12">
    <source>
        <dbReference type="PROSITE" id="PS50089"/>
    </source>
</evidence>
<evidence type="ECO:0000256" key="1">
    <source>
        <dbReference type="ARBA" id="ARBA00007070"/>
    </source>
</evidence>
<feature type="compositionally biased region" description="Gly residues" evidence="11">
    <location>
        <begin position="1146"/>
        <end position="1155"/>
    </location>
</feature>
<dbReference type="InterPro" id="IPR001841">
    <property type="entry name" value="Znf_RING"/>
</dbReference>
<proteinExistence type="inferred from homology"/>
<feature type="repeat" description="CHCR" evidence="10">
    <location>
        <begin position="785"/>
        <end position="957"/>
    </location>
</feature>
<dbReference type="Pfam" id="PF23341">
    <property type="entry name" value="PEP5_VPS11_N"/>
    <property type="match status" value="2"/>
</dbReference>
<keyword evidence="2" id="KW-0813">Transport</keyword>
<dbReference type="GO" id="GO:0005768">
    <property type="term" value="C:endosome"/>
    <property type="evidence" value="ECO:0007669"/>
    <property type="project" value="TreeGrafter"/>
</dbReference>
<feature type="region of interest" description="Disordered" evidence="11">
    <location>
        <begin position="324"/>
        <end position="361"/>
    </location>
</feature>
<feature type="domain" description="RING-type" evidence="12">
    <location>
        <begin position="1383"/>
        <end position="1418"/>
    </location>
</feature>
<evidence type="ECO:0000256" key="6">
    <source>
        <dbReference type="ARBA" id="ARBA00022927"/>
    </source>
</evidence>
<dbReference type="Pfam" id="PF23356">
    <property type="entry name" value="TPR_PEP5_VPS11"/>
    <property type="match status" value="1"/>
</dbReference>
<keyword evidence="5" id="KW-0862">Zinc</keyword>
<evidence type="ECO:0000256" key="2">
    <source>
        <dbReference type="ARBA" id="ARBA00022448"/>
    </source>
</evidence>
<feature type="compositionally biased region" description="Low complexity" evidence="11">
    <location>
        <begin position="536"/>
        <end position="551"/>
    </location>
</feature>
<dbReference type="Proteomes" id="UP000077684">
    <property type="component" value="Unassembled WGS sequence"/>
</dbReference>
<dbReference type="GO" id="GO:0006904">
    <property type="term" value="P:vesicle docking involved in exocytosis"/>
    <property type="evidence" value="ECO:0007669"/>
    <property type="project" value="TreeGrafter"/>
</dbReference>
<dbReference type="GO" id="GO:0030674">
    <property type="term" value="F:protein-macromolecule adaptor activity"/>
    <property type="evidence" value="ECO:0007669"/>
    <property type="project" value="TreeGrafter"/>
</dbReference>
<keyword evidence="7" id="KW-0472">Membrane</keyword>
<keyword evidence="4 9" id="KW-0863">Zinc-finger</keyword>
<dbReference type="GO" id="GO:0008270">
    <property type="term" value="F:zinc ion binding"/>
    <property type="evidence" value="ECO:0007669"/>
    <property type="project" value="UniProtKB-KW"/>
</dbReference>
<dbReference type="InterPro" id="IPR011990">
    <property type="entry name" value="TPR-like_helical_dom_sf"/>
</dbReference>
<reference evidence="13" key="2">
    <citation type="journal article" date="2019" name="IMA Fungus">
        <title>Genome sequencing and comparison of five Tilletia species to identify candidate genes for the detection of regulated species infecting wheat.</title>
        <authorList>
            <person name="Nguyen H.D.T."/>
            <person name="Sultana T."/>
            <person name="Kesanakurti P."/>
            <person name="Hambleton S."/>
        </authorList>
    </citation>
    <scope>NUCLEOTIDE SEQUENCE</scope>
    <source>
        <strain evidence="13">DAOMC 236426</strain>
    </source>
</reference>
<dbReference type="SUPFAM" id="SSF57850">
    <property type="entry name" value="RING/U-box"/>
    <property type="match status" value="1"/>
</dbReference>
<dbReference type="InterPro" id="IPR057307">
    <property type="entry name" value="PEP5_VPS11_N"/>
</dbReference>
<dbReference type="PANTHER" id="PTHR23323">
    <property type="entry name" value="VACUOLAR PROTEIN SORTING-ASSOCIATED PROTEIN"/>
    <property type="match status" value="1"/>
</dbReference>
<dbReference type="GO" id="GO:0006886">
    <property type="term" value="P:intracellular protein transport"/>
    <property type="evidence" value="ECO:0007669"/>
    <property type="project" value="UniProtKB-UniRule"/>
</dbReference>
<dbReference type="InterPro" id="IPR024763">
    <property type="entry name" value="VPS11_C"/>
</dbReference>
<name>A0A8X7SWV4_9BASI</name>
<evidence type="ECO:0000256" key="3">
    <source>
        <dbReference type="ARBA" id="ARBA00022723"/>
    </source>
</evidence>
<feature type="region of interest" description="Disordered" evidence="11">
    <location>
        <begin position="1"/>
        <end position="20"/>
    </location>
</feature>
<evidence type="ECO:0000256" key="9">
    <source>
        <dbReference type="PROSITE-ProRule" id="PRU00175"/>
    </source>
</evidence>
<keyword evidence="3" id="KW-0479">Metal-binding</keyword>
<dbReference type="GO" id="GO:0030897">
    <property type="term" value="C:HOPS complex"/>
    <property type="evidence" value="ECO:0007669"/>
    <property type="project" value="TreeGrafter"/>
</dbReference>
<dbReference type="Pfam" id="PF17122">
    <property type="entry name" value="zf-C3H2C3"/>
    <property type="match status" value="1"/>
</dbReference>
<evidence type="ECO:0000256" key="8">
    <source>
        <dbReference type="ARBA" id="ARBA00029433"/>
    </source>
</evidence>
<feature type="compositionally biased region" description="Low complexity" evidence="11">
    <location>
        <begin position="628"/>
        <end position="642"/>
    </location>
</feature>
<evidence type="ECO:0000256" key="7">
    <source>
        <dbReference type="ARBA" id="ARBA00023136"/>
    </source>
</evidence>
<dbReference type="Pfam" id="PF12451">
    <property type="entry name" value="VPS11_C"/>
    <property type="match status" value="1"/>
</dbReference>
<feature type="region of interest" description="Disordered" evidence="11">
    <location>
        <begin position="531"/>
        <end position="570"/>
    </location>
</feature>
<dbReference type="EMBL" id="LWDE02000433">
    <property type="protein sequence ID" value="KAE8247729.1"/>
    <property type="molecule type" value="Genomic_DNA"/>
</dbReference>
<evidence type="ECO:0000256" key="10">
    <source>
        <dbReference type="PROSITE-ProRule" id="PRU01006"/>
    </source>
</evidence>
<dbReference type="PROSITE" id="PS50089">
    <property type="entry name" value="ZF_RING_2"/>
    <property type="match status" value="1"/>
</dbReference>
<dbReference type="GO" id="GO:0007032">
    <property type="term" value="P:endosome organization"/>
    <property type="evidence" value="ECO:0007669"/>
    <property type="project" value="TreeGrafter"/>
</dbReference>
<evidence type="ECO:0000313" key="14">
    <source>
        <dbReference type="Proteomes" id="UP000077684"/>
    </source>
</evidence>